<reference evidence="2 3" key="1">
    <citation type="submission" date="2024-01" db="EMBL/GenBank/DDBJ databases">
        <title>Comparative genomics of Cryptococcus and Kwoniella reveals pathogenesis evolution and contrasting modes of karyotype evolution via chromosome fusion or intercentromeric recombination.</title>
        <authorList>
            <person name="Coelho M.A."/>
            <person name="David-Palma M."/>
            <person name="Shea T."/>
            <person name="Bowers K."/>
            <person name="McGinley-Smith S."/>
            <person name="Mohammad A.W."/>
            <person name="Gnirke A."/>
            <person name="Yurkov A.M."/>
            <person name="Nowrousian M."/>
            <person name="Sun S."/>
            <person name="Cuomo C.A."/>
            <person name="Heitman J."/>
        </authorList>
    </citation>
    <scope>NUCLEOTIDE SEQUENCE [LARGE SCALE GENOMIC DNA]</scope>
    <source>
        <strain evidence="2">CBS 11374</strain>
    </source>
</reference>
<protein>
    <recommendedName>
        <fullName evidence="4">SCA7 domain-containing protein</fullName>
    </recommendedName>
</protein>
<proteinExistence type="predicted"/>
<organism evidence="2 3">
    <name type="scientific">Kwoniella shivajii</name>
    <dbReference type="NCBI Taxonomy" id="564305"/>
    <lineage>
        <taxon>Eukaryota</taxon>
        <taxon>Fungi</taxon>
        <taxon>Dikarya</taxon>
        <taxon>Basidiomycota</taxon>
        <taxon>Agaricomycotina</taxon>
        <taxon>Tremellomycetes</taxon>
        <taxon>Tremellales</taxon>
        <taxon>Cryptococcaceae</taxon>
        <taxon>Kwoniella</taxon>
    </lineage>
</organism>
<keyword evidence="3" id="KW-1185">Reference proteome</keyword>
<evidence type="ECO:0000313" key="3">
    <source>
        <dbReference type="Proteomes" id="UP001329825"/>
    </source>
</evidence>
<dbReference type="GeneID" id="87955413"/>
<feature type="region of interest" description="Disordered" evidence="1">
    <location>
        <begin position="164"/>
        <end position="226"/>
    </location>
</feature>
<evidence type="ECO:0000313" key="2">
    <source>
        <dbReference type="EMBL" id="WRT66327.1"/>
    </source>
</evidence>
<evidence type="ECO:0008006" key="4">
    <source>
        <dbReference type="Google" id="ProtNLM"/>
    </source>
</evidence>
<feature type="compositionally biased region" description="Low complexity" evidence="1">
    <location>
        <begin position="164"/>
        <end position="180"/>
    </location>
</feature>
<dbReference type="Proteomes" id="UP001329825">
    <property type="component" value="Chromosome 4"/>
</dbReference>
<name>A0ABZ1D187_9TREE</name>
<sequence length="226" mass="24844">MSYYRSSTLVATTSQAVPVASTSRLPALTVLEDEDAKPVQGKADKGKGKEVKQKKYTMEEMEKLAGRICNVQPLGACPKPQLAGSLYCANHSCQALNADGDRCGNWVSNPASTKFCASGWHLENSRHTHLSDLMAYRNSLIQQQSDERARQTAAQLYYIEQRFPSTSSSSSNDSGSPRSPFTRGTNRANGSRDISEERGWGSHGVDTWWKGTWGLSSESKSRRSSE</sequence>
<dbReference type="EMBL" id="CP141884">
    <property type="protein sequence ID" value="WRT66327.1"/>
    <property type="molecule type" value="Genomic_DNA"/>
</dbReference>
<evidence type="ECO:0000256" key="1">
    <source>
        <dbReference type="SAM" id="MobiDB-lite"/>
    </source>
</evidence>
<gene>
    <name evidence="2" type="ORF">IL334_003282</name>
</gene>
<dbReference type="RefSeq" id="XP_062791067.1">
    <property type="nucleotide sequence ID" value="XM_062935016.1"/>
</dbReference>
<accession>A0ABZ1D187</accession>